<evidence type="ECO:0000256" key="1">
    <source>
        <dbReference type="SAM" id="Phobius"/>
    </source>
</evidence>
<dbReference type="PANTHER" id="PTHR37464">
    <property type="entry name" value="BLL2463 PROTEIN"/>
    <property type="match status" value="1"/>
</dbReference>
<sequence length="624" mass="68004">MPFDNVLALGALVSVIPLILLYLLRPKPLQVQVPSLMFLLDIKEEKKRFYTSISKIVKDPLFLIQLLVLILLALAAASPYYETEEALSGDHTVIVIDASASMQTDNRFDDAISKAEDYVSKKNTIILAESSPVTIIEGEGADATYDMLDTLEAKSTVADLSSAISAATRLLSEEGGDIVVISDFTNWNGDDPVNALKLAESYSLNVEFVIVGNDADNVGFIQGGIETDDDSYTYTGVIKNYYNSRQTVDIEIENLKSGNTKSTSLAIPAHSTKQFQLTNLGSGITEVTITNDDSLMADNTAYISIPGISDRQLLFVSDVDNLPSMIALSLIPSIELDQSEGVPNALTDYSMIVIANKERTLGSNEISALNSYLNSGGKVVFIASEAISSGNAATELKELMPVMPESVIDADDGVTIEVLQDTRLSEDIKFDEVAMYHYLNATERLDTTTLVATEDGIPILSYWSFGEGTSVYFGINDITGESAWNNFHNLPEYPVFWSKLAGWLGGTGDVQDYNLKTGTISILAKEQEIETPGSTETTTRVYYDETGVYQVAGKKIAVNLYNDKESDTTLSGDDVIERAESDNGAGIVRASSYTGKQYLDTYMVILVLLLVLLELLIIKKRGEL</sequence>
<accession>A0A7Z8KLE6</accession>
<reference evidence="5 6" key="1">
    <citation type="submission" date="2019-06" db="EMBL/GenBank/DDBJ databases">
        <title>Draft genome sequence of Methanolobus vulcani B1d.</title>
        <authorList>
            <person name="Creighbaum A.J."/>
            <person name="Ticak T."/>
            <person name="Hariraju D."/>
            <person name="Arivett B.A."/>
            <person name="Ferguson D.J.Jr."/>
        </authorList>
    </citation>
    <scope>NUCLEOTIDE SEQUENCE [LARGE SCALE GENOMIC DNA]</scope>
    <source>
        <strain evidence="5 6">B1d</strain>
    </source>
</reference>
<dbReference type="PANTHER" id="PTHR37464:SF1">
    <property type="entry name" value="BLL2463 PROTEIN"/>
    <property type="match status" value="1"/>
</dbReference>
<evidence type="ECO:0000259" key="4">
    <source>
        <dbReference type="Pfam" id="PF24157"/>
    </source>
</evidence>
<dbReference type="InterPro" id="IPR011933">
    <property type="entry name" value="Double_TM_dom"/>
</dbReference>
<dbReference type="Gene3D" id="3.40.50.880">
    <property type="match status" value="1"/>
</dbReference>
<evidence type="ECO:0000259" key="2">
    <source>
        <dbReference type="Pfam" id="PF07584"/>
    </source>
</evidence>
<feature type="transmembrane region" description="Helical" evidence="1">
    <location>
        <begin position="6"/>
        <end position="24"/>
    </location>
</feature>
<dbReference type="NCBIfam" id="TIGR02226">
    <property type="entry name" value="two_anch"/>
    <property type="match status" value="1"/>
</dbReference>
<evidence type="ECO:0008006" key="7">
    <source>
        <dbReference type="Google" id="ProtNLM"/>
    </source>
</evidence>
<protein>
    <recommendedName>
        <fullName evidence="7">N-terminal double-transmembrane domain-containing protein</fullName>
    </recommendedName>
</protein>
<feature type="domain" description="DUF7406" evidence="3">
    <location>
        <begin position="511"/>
        <end position="557"/>
    </location>
</feature>
<feature type="domain" description="Aerotolerance regulator N-terminal" evidence="2">
    <location>
        <begin position="1"/>
        <end position="79"/>
    </location>
</feature>
<dbReference type="InterPro" id="IPR036465">
    <property type="entry name" value="vWFA_dom_sf"/>
</dbReference>
<keyword evidence="1" id="KW-1133">Transmembrane helix</keyword>
<dbReference type="SUPFAM" id="SSF53300">
    <property type="entry name" value="vWA-like"/>
    <property type="match status" value="1"/>
</dbReference>
<dbReference type="InterPro" id="IPR055831">
    <property type="entry name" value="DUF7408"/>
</dbReference>
<feature type="domain" description="DUF7408" evidence="4">
    <location>
        <begin position="313"/>
        <end position="499"/>
    </location>
</feature>
<dbReference type="OrthoDB" id="147493at2157"/>
<keyword evidence="1" id="KW-0472">Membrane</keyword>
<name>A0A7Z8KLE6_9EURY</name>
<dbReference type="InterPro" id="IPR029062">
    <property type="entry name" value="Class_I_gatase-like"/>
</dbReference>
<keyword evidence="1" id="KW-0812">Transmembrane</keyword>
<dbReference type="Pfam" id="PF24155">
    <property type="entry name" value="DUF7406"/>
    <property type="match status" value="1"/>
</dbReference>
<proteinExistence type="predicted"/>
<dbReference type="AlphaFoldDB" id="A0A7Z8KLE6"/>
<feature type="transmembrane region" description="Helical" evidence="1">
    <location>
        <begin position="61"/>
        <end position="81"/>
    </location>
</feature>
<dbReference type="Gene3D" id="3.40.50.410">
    <property type="entry name" value="von Willebrand factor, type A domain"/>
    <property type="match status" value="1"/>
</dbReference>
<evidence type="ECO:0000313" key="6">
    <source>
        <dbReference type="Proteomes" id="UP000319335"/>
    </source>
</evidence>
<gene>
    <name evidence="5" type="ORF">FKV42_13430</name>
</gene>
<evidence type="ECO:0000259" key="3">
    <source>
        <dbReference type="Pfam" id="PF24155"/>
    </source>
</evidence>
<dbReference type="InterPro" id="IPR024163">
    <property type="entry name" value="Aerotolerance_reg_N"/>
</dbReference>
<dbReference type="SUPFAM" id="SSF52317">
    <property type="entry name" value="Class I glutamine amidotransferase-like"/>
    <property type="match status" value="1"/>
</dbReference>
<evidence type="ECO:0000313" key="5">
    <source>
        <dbReference type="EMBL" id="TQD23521.1"/>
    </source>
</evidence>
<comment type="caution">
    <text evidence="5">The sequence shown here is derived from an EMBL/GenBank/DDBJ whole genome shotgun (WGS) entry which is preliminary data.</text>
</comment>
<dbReference type="InterPro" id="IPR055829">
    <property type="entry name" value="DUF7406"/>
</dbReference>
<dbReference type="Pfam" id="PF07584">
    <property type="entry name" value="BatA"/>
    <property type="match status" value="1"/>
</dbReference>
<organism evidence="5 6">
    <name type="scientific">Methanolobus vulcani</name>
    <dbReference type="NCBI Taxonomy" id="38026"/>
    <lineage>
        <taxon>Archaea</taxon>
        <taxon>Methanobacteriati</taxon>
        <taxon>Methanobacteriota</taxon>
        <taxon>Stenosarchaea group</taxon>
        <taxon>Methanomicrobia</taxon>
        <taxon>Methanosarcinales</taxon>
        <taxon>Methanosarcinaceae</taxon>
        <taxon>Methanolobus</taxon>
    </lineage>
</organism>
<feature type="transmembrane region" description="Helical" evidence="1">
    <location>
        <begin position="601"/>
        <end position="618"/>
    </location>
</feature>
<dbReference type="Proteomes" id="UP000319335">
    <property type="component" value="Unassembled WGS sequence"/>
</dbReference>
<keyword evidence="6" id="KW-1185">Reference proteome</keyword>
<dbReference type="RefSeq" id="WP_154810835.1">
    <property type="nucleotide sequence ID" value="NZ_VIAQ01000020.1"/>
</dbReference>
<dbReference type="EMBL" id="VIAQ01000020">
    <property type="protein sequence ID" value="TQD23521.1"/>
    <property type="molecule type" value="Genomic_DNA"/>
</dbReference>
<dbReference type="Pfam" id="PF24157">
    <property type="entry name" value="DUF7408"/>
    <property type="match status" value="1"/>
</dbReference>